<comment type="caution">
    <text evidence="3">The sequence shown here is derived from an EMBL/GenBank/DDBJ whole genome shotgun (WGS) entry which is preliminary data.</text>
</comment>
<feature type="transmembrane region" description="Helical" evidence="2">
    <location>
        <begin position="849"/>
        <end position="869"/>
    </location>
</feature>
<proteinExistence type="predicted"/>
<feature type="transmembrane region" description="Helical" evidence="2">
    <location>
        <begin position="12"/>
        <end position="34"/>
    </location>
</feature>
<reference evidence="4" key="1">
    <citation type="journal article" date="2019" name="Int. J. Syst. Evol. Microbiol.">
        <title>The Global Catalogue of Microorganisms (GCM) 10K type strain sequencing project: providing services to taxonomists for standard genome sequencing and annotation.</title>
        <authorList>
            <consortium name="The Broad Institute Genomics Platform"/>
            <consortium name="The Broad Institute Genome Sequencing Center for Infectious Disease"/>
            <person name="Wu L."/>
            <person name="Ma J."/>
        </authorList>
    </citation>
    <scope>NUCLEOTIDE SEQUENCE [LARGE SCALE GENOMIC DNA]</scope>
    <source>
        <strain evidence="4">JCM 14319</strain>
    </source>
</reference>
<evidence type="ECO:0000256" key="2">
    <source>
        <dbReference type="SAM" id="Phobius"/>
    </source>
</evidence>
<dbReference type="Proteomes" id="UP001500506">
    <property type="component" value="Unassembled WGS sequence"/>
</dbReference>
<keyword evidence="2" id="KW-1133">Transmembrane helix</keyword>
<evidence type="ECO:0000313" key="3">
    <source>
        <dbReference type="EMBL" id="GAA1757824.1"/>
    </source>
</evidence>
<keyword evidence="4" id="KW-1185">Reference proteome</keyword>
<dbReference type="SUPFAM" id="SSF53850">
    <property type="entry name" value="Periplasmic binding protein-like II"/>
    <property type="match status" value="1"/>
</dbReference>
<feature type="region of interest" description="Disordered" evidence="1">
    <location>
        <begin position="46"/>
        <end position="76"/>
    </location>
</feature>
<evidence type="ECO:0008006" key="5">
    <source>
        <dbReference type="Google" id="ProtNLM"/>
    </source>
</evidence>
<feature type="compositionally biased region" description="Low complexity" evidence="1">
    <location>
        <begin position="803"/>
        <end position="813"/>
    </location>
</feature>
<evidence type="ECO:0000313" key="4">
    <source>
        <dbReference type="Proteomes" id="UP001500506"/>
    </source>
</evidence>
<dbReference type="EMBL" id="BAAANH010000003">
    <property type="protein sequence ID" value="GAA1757824.1"/>
    <property type="molecule type" value="Genomic_DNA"/>
</dbReference>
<dbReference type="Gene3D" id="3.40.190.10">
    <property type="entry name" value="Periplasmic binding protein-like II"/>
    <property type="match status" value="2"/>
</dbReference>
<dbReference type="RefSeq" id="WP_232498965.1">
    <property type="nucleotide sequence ID" value="NZ_BAAANH010000003.1"/>
</dbReference>
<gene>
    <name evidence="3" type="ORF">GCM10009747_15650</name>
</gene>
<protein>
    <recommendedName>
        <fullName evidence="5">PBP domain-containing protein</fullName>
    </recommendedName>
</protein>
<name>A0ABP4WM07_9MICO</name>
<sequence>MSMQATDAAGGAVWVRAGFSGLVVGLLVAGIVGFGGAVVPADRADAADETTTSSEVTLTNAEDALNPEGAPFPDLSVTVSQTSDLVSQGIRVSWTGGKQSERPGGTTGGTNFLQIAQCWGEDPANPGHPDRRTCQYGGTVGAGAARDGSTGDEDVADEDLMYTDPSESFFVPTYTGIPFVAANPDGIVDEKLAPAEYVLDNLKTDDAGKVVQKSGDEFVDLNTNQFFTAFTTNEVKWAGGGADGSGSVPFEVQTAMQSTALGCGAPITQTDDTVVGQSCWLVVIPRGTGDSGSVEINRSGLWWDAWEHHVAVKLDFKPLGVRCELGAAERQLAGSELVAGAIASWQPQLCLGEDGAPFVLSQGSEADALVRAAGTEPSPLAFTSRPLDLSRVSDATDPVAYAPVALSGVAISFSIDRQPHPINAPAEYKARAGLPMTDLKLTPRLVAKLLTASYTDSLPSGADKSHIGYKSFDDPGKNARTIIQDPEFTKINDAEWASQIVVSASVADTLTPSGRSDLAVRLWEYVLADPDARAWLDGKPDESGMIVNPWYSTNPKVNPGGQGFALPTDSFPKADPVEKPNTTESDPSDGSGPINLVTWRPYTHSFADGAYHVLRGDGMLLGAWDKFATPPKFGKTVRELFGSQKVIGVTTSPAAELYQTVTAALRNPAGRYVTPTQDGIAAAAAAMTPSDAHDKVMVYALSGAAAKSAPTAYPLTMPVYAALNPKQTDADLRAVYANLIRFAARDGQSPGTDAGELPPGYAPLPQSWVAQALAAADAIEAGSFPSPPPPGGSTAPPGGGIRSVTPPASQQQPAPTPSAPPTVAATGDPAGELVGAATPDDPELGVSAAAVPAGLVAGLGTALTVPVMTRIRRRT</sequence>
<keyword evidence="2" id="KW-0472">Membrane</keyword>
<keyword evidence="2" id="KW-0812">Transmembrane</keyword>
<feature type="region of interest" description="Disordered" evidence="1">
    <location>
        <begin position="559"/>
        <end position="593"/>
    </location>
</feature>
<evidence type="ECO:0000256" key="1">
    <source>
        <dbReference type="SAM" id="MobiDB-lite"/>
    </source>
</evidence>
<organism evidence="3 4">
    <name type="scientific">Agromyces humatus</name>
    <dbReference type="NCBI Taxonomy" id="279573"/>
    <lineage>
        <taxon>Bacteria</taxon>
        <taxon>Bacillati</taxon>
        <taxon>Actinomycetota</taxon>
        <taxon>Actinomycetes</taxon>
        <taxon>Micrococcales</taxon>
        <taxon>Microbacteriaceae</taxon>
        <taxon>Agromyces</taxon>
    </lineage>
</organism>
<feature type="region of interest" description="Disordered" evidence="1">
    <location>
        <begin position="780"/>
        <end position="841"/>
    </location>
</feature>
<accession>A0ABP4WM07</accession>